<evidence type="ECO:0000313" key="1">
    <source>
        <dbReference type="EMBL" id="CAB4623356.1"/>
    </source>
</evidence>
<dbReference type="PANTHER" id="PTHR21164:SF0">
    <property type="entry name" value="CHORISMATE MUTASE AROH"/>
    <property type="match status" value="1"/>
</dbReference>
<protein>
    <submittedName>
        <fullName evidence="1">Unannotated protein</fullName>
    </submittedName>
</protein>
<accession>A0A6J6ICD8</accession>
<dbReference type="GO" id="GO:0004106">
    <property type="term" value="F:chorismate mutase activity"/>
    <property type="evidence" value="ECO:0007669"/>
    <property type="project" value="TreeGrafter"/>
</dbReference>
<organism evidence="1">
    <name type="scientific">freshwater metagenome</name>
    <dbReference type="NCBI Taxonomy" id="449393"/>
    <lineage>
        <taxon>unclassified sequences</taxon>
        <taxon>metagenomes</taxon>
        <taxon>ecological metagenomes</taxon>
    </lineage>
</organism>
<dbReference type="PANTHER" id="PTHR21164">
    <property type="entry name" value="CHORISMATE MUTASE"/>
    <property type="match status" value="1"/>
</dbReference>
<dbReference type="Pfam" id="PF07736">
    <property type="entry name" value="CM_1"/>
    <property type="match status" value="1"/>
</dbReference>
<gene>
    <name evidence="1" type="ORF">UFOPK1939_00740</name>
</gene>
<sequence length="120" mass="13079">MAVRAVRGATQLQADDRDEMIDAVVELVTEILTTNGLTSDDLISMVFTATPDLTSEFPAFAARQLGMGDVPLMCASEIDVKGALPRVIRVMAHVETSLERSAVHHVYLRGAEVLRRDLAQ</sequence>
<dbReference type="EMBL" id="CAEZVF010000101">
    <property type="protein sequence ID" value="CAB4623356.1"/>
    <property type="molecule type" value="Genomic_DNA"/>
</dbReference>
<dbReference type="NCBIfam" id="TIGR01796">
    <property type="entry name" value="CM_mono_aroH"/>
    <property type="match status" value="1"/>
</dbReference>
<dbReference type="AlphaFoldDB" id="A0A6J6ICD8"/>
<proteinExistence type="predicted"/>
<dbReference type="InterPro" id="IPR035959">
    <property type="entry name" value="RutC-like_sf"/>
</dbReference>
<reference evidence="1" key="1">
    <citation type="submission" date="2020-05" db="EMBL/GenBank/DDBJ databases">
        <authorList>
            <person name="Chiriac C."/>
            <person name="Salcher M."/>
            <person name="Ghai R."/>
            <person name="Kavagutti S V."/>
        </authorList>
    </citation>
    <scope>NUCLEOTIDE SEQUENCE</scope>
</reference>
<dbReference type="PIRSF" id="PIRSF005965">
    <property type="entry name" value="Chor_mut_AroH"/>
    <property type="match status" value="1"/>
</dbReference>
<dbReference type="GO" id="GO:0046417">
    <property type="term" value="P:chorismate metabolic process"/>
    <property type="evidence" value="ECO:0007669"/>
    <property type="project" value="TreeGrafter"/>
</dbReference>
<dbReference type="InterPro" id="IPR008243">
    <property type="entry name" value="Chorismate_mutase_AroH"/>
</dbReference>
<dbReference type="CDD" id="cd02185">
    <property type="entry name" value="AroH"/>
    <property type="match status" value="1"/>
</dbReference>
<dbReference type="PROSITE" id="PS51167">
    <property type="entry name" value="CHORISMATE_MUT_1"/>
    <property type="match status" value="1"/>
</dbReference>
<name>A0A6J6ICD8_9ZZZZ</name>
<dbReference type="SUPFAM" id="SSF55298">
    <property type="entry name" value="YjgF-like"/>
    <property type="match status" value="1"/>
</dbReference>
<dbReference type="Gene3D" id="3.30.1330.40">
    <property type="entry name" value="RutC-like"/>
    <property type="match status" value="1"/>
</dbReference>